<dbReference type="GO" id="GO:0019878">
    <property type="term" value="P:lysine biosynthetic process via aminoadipic acid"/>
    <property type="evidence" value="ECO:0007669"/>
    <property type="project" value="TreeGrafter"/>
</dbReference>
<comment type="similarity">
    <text evidence="2">Belongs to the P-Pant transferase superfamily. Gsp/Sfp/HetI/AcpT family.</text>
</comment>
<sequence>MAEIYSAGTGENLDSAAREKLLGLLPLEEQVRIKGYRLLEDQQRAFLGAVLVRSVISSATGLQNKDIVFLRNENGKPCLQGAGGVHFNLSHSGKWVVCIAGSSEVGIDVEEMKPVDISLGEGFFSRSEYEALKKLPQEQQLERFYELWTLKESYVKAVGRGLEIPLNSFSIEIKAGEIELISEAAGDFMFKQYEIDRGYKLAACSKGDALPDRIIKVNESTLFLL</sequence>
<dbReference type="InterPro" id="IPR037143">
    <property type="entry name" value="4-PPantetheinyl_Trfase_dom_sf"/>
</dbReference>
<dbReference type="PATRIC" id="fig|768706.3.peg.3762"/>
<dbReference type="Pfam" id="PF22624">
    <property type="entry name" value="AASDHPPT_N"/>
    <property type="match status" value="1"/>
</dbReference>
<reference evidence="8 9" key="2">
    <citation type="journal article" date="2012" name="J. Bacteriol.">
        <title>Complete genome sequences of Desulfosporosinus orientis DSM765T, Desulfosporosinus youngiae DSM17734T, Desulfosporosinus meridiei DSM13257T, and Desulfosporosinus acidiphilus DSM22704T.</title>
        <authorList>
            <person name="Pester M."/>
            <person name="Brambilla E."/>
            <person name="Alazard D."/>
            <person name="Rattei T."/>
            <person name="Weinmaier T."/>
            <person name="Han J."/>
            <person name="Lucas S."/>
            <person name="Lapidus A."/>
            <person name="Cheng J.F."/>
            <person name="Goodwin L."/>
            <person name="Pitluck S."/>
            <person name="Peters L."/>
            <person name="Ovchinnikova G."/>
            <person name="Teshima H."/>
            <person name="Detter J.C."/>
            <person name="Han C.S."/>
            <person name="Tapia R."/>
            <person name="Land M.L."/>
            <person name="Hauser L."/>
            <person name="Kyrpides N.C."/>
            <person name="Ivanova N.N."/>
            <person name="Pagani I."/>
            <person name="Huntmann M."/>
            <person name="Wei C.L."/>
            <person name="Davenport K.W."/>
            <person name="Daligault H."/>
            <person name="Chain P.S."/>
            <person name="Chen A."/>
            <person name="Mavromatis K."/>
            <person name="Markowitz V."/>
            <person name="Szeto E."/>
            <person name="Mikhailova N."/>
            <person name="Pati A."/>
            <person name="Wagner M."/>
            <person name="Woyke T."/>
            <person name="Ollivier B."/>
            <person name="Klenk H.P."/>
            <person name="Spring S."/>
            <person name="Loy A."/>
        </authorList>
    </citation>
    <scope>NUCLEOTIDE SEQUENCE [LARGE SCALE GENOMIC DNA]</scope>
    <source>
        <strain evidence="9">ATCC 19365 / DSM 765 / NCIMB 8382 / VKM B-1628</strain>
    </source>
</reference>
<keyword evidence="9" id="KW-1185">Reference proteome</keyword>
<evidence type="ECO:0000256" key="2">
    <source>
        <dbReference type="ARBA" id="ARBA00010990"/>
    </source>
</evidence>
<evidence type="ECO:0000256" key="4">
    <source>
        <dbReference type="ARBA" id="ARBA00022723"/>
    </source>
</evidence>
<comment type="cofactor">
    <cofactor evidence="1">
        <name>Mg(2+)</name>
        <dbReference type="ChEBI" id="CHEBI:18420"/>
    </cofactor>
</comment>
<dbReference type="AlphaFoldDB" id="G7W6R3"/>
<evidence type="ECO:0000256" key="5">
    <source>
        <dbReference type="ARBA" id="ARBA00022842"/>
    </source>
</evidence>
<evidence type="ECO:0000256" key="1">
    <source>
        <dbReference type="ARBA" id="ARBA00001946"/>
    </source>
</evidence>
<dbReference type="EMBL" id="CP003108">
    <property type="protein sequence ID" value="AET69195.1"/>
    <property type="molecule type" value="Genomic_DNA"/>
</dbReference>
<dbReference type="GO" id="GO:0006633">
    <property type="term" value="P:fatty acid biosynthetic process"/>
    <property type="evidence" value="ECO:0007669"/>
    <property type="project" value="InterPro"/>
</dbReference>
<dbReference type="Pfam" id="PF01648">
    <property type="entry name" value="ACPS"/>
    <property type="match status" value="1"/>
</dbReference>
<dbReference type="KEGG" id="dor:Desor_3729"/>
<evidence type="ECO:0000313" key="9">
    <source>
        <dbReference type="Proteomes" id="UP000006346"/>
    </source>
</evidence>
<reference evidence="9" key="1">
    <citation type="submission" date="2011-11" db="EMBL/GenBank/DDBJ databases">
        <title>Complete sequence of Desulfosporosinus orientis DSM 765.</title>
        <authorList>
            <person name="Lucas S."/>
            <person name="Han J."/>
            <person name="Lapidus A."/>
            <person name="Cheng J.-F."/>
            <person name="Goodwin L."/>
            <person name="Pitluck S."/>
            <person name="Peters L."/>
            <person name="Ovchinnikova G."/>
            <person name="Teshima H."/>
            <person name="Detter J.C."/>
            <person name="Han C."/>
            <person name="Tapia R."/>
            <person name="Land M."/>
            <person name="Hauser L."/>
            <person name="Kyrpides N."/>
            <person name="Ivanova N."/>
            <person name="Pagani I."/>
            <person name="Pester M."/>
            <person name="Spring S."/>
            <person name="Ollivier B."/>
            <person name="Rattei T."/>
            <person name="Klenk H.-P."/>
            <person name="Wagner M."/>
            <person name="Loy A."/>
            <person name="Woyke T."/>
        </authorList>
    </citation>
    <scope>NUCLEOTIDE SEQUENCE [LARGE SCALE GENOMIC DNA]</scope>
    <source>
        <strain evidence="9">ATCC 19365 / DSM 765 / NCIMB 8382 / VKM B-1628</strain>
    </source>
</reference>
<dbReference type="InterPro" id="IPR004568">
    <property type="entry name" value="Ppantetheine-prot_Trfase_dom"/>
</dbReference>
<dbReference type="SUPFAM" id="SSF56214">
    <property type="entry name" value="4'-phosphopantetheinyl transferase"/>
    <property type="match status" value="2"/>
</dbReference>
<dbReference type="GO" id="GO:0005829">
    <property type="term" value="C:cytosol"/>
    <property type="evidence" value="ECO:0007669"/>
    <property type="project" value="TreeGrafter"/>
</dbReference>
<keyword evidence="4" id="KW-0479">Metal-binding</keyword>
<evidence type="ECO:0000256" key="3">
    <source>
        <dbReference type="ARBA" id="ARBA00022679"/>
    </source>
</evidence>
<organism evidence="8 9">
    <name type="scientific">Desulfosporosinus orientis (strain ATCC 19365 / DSM 765 / NCIMB 8382 / VKM B-1628 / Singapore I)</name>
    <name type="common">Desulfotomaculum orientis</name>
    <dbReference type="NCBI Taxonomy" id="768706"/>
    <lineage>
        <taxon>Bacteria</taxon>
        <taxon>Bacillati</taxon>
        <taxon>Bacillota</taxon>
        <taxon>Clostridia</taxon>
        <taxon>Eubacteriales</taxon>
        <taxon>Desulfitobacteriaceae</taxon>
        <taxon>Desulfosporosinus</taxon>
    </lineage>
</organism>
<dbReference type="OrthoDB" id="9808281at2"/>
<gene>
    <name evidence="8" type="ordered locus">Desor_3729</name>
</gene>
<dbReference type="GO" id="GO:0008897">
    <property type="term" value="F:holo-[acyl-carrier-protein] synthase activity"/>
    <property type="evidence" value="ECO:0007669"/>
    <property type="project" value="InterPro"/>
</dbReference>
<dbReference type="HOGENOM" id="CLU_057011_6_2_9"/>
<dbReference type="Gene3D" id="3.90.470.20">
    <property type="entry name" value="4'-phosphopantetheinyl transferase domain"/>
    <property type="match status" value="2"/>
</dbReference>
<evidence type="ECO:0000259" key="6">
    <source>
        <dbReference type="Pfam" id="PF01648"/>
    </source>
</evidence>
<accession>G7W6R3</accession>
<dbReference type="STRING" id="768706.Desor_3729"/>
<feature type="domain" description="4'-phosphopantetheinyl transferase" evidence="6">
    <location>
        <begin position="105"/>
        <end position="203"/>
    </location>
</feature>
<name>G7W6R3_DESOD</name>
<proteinExistence type="inferred from homology"/>
<evidence type="ECO:0000313" key="8">
    <source>
        <dbReference type="EMBL" id="AET69195.1"/>
    </source>
</evidence>
<dbReference type="GO" id="GO:0000287">
    <property type="term" value="F:magnesium ion binding"/>
    <property type="evidence" value="ECO:0007669"/>
    <property type="project" value="InterPro"/>
</dbReference>
<protein>
    <submittedName>
        <fullName evidence="8">Phosphopantetheine--protein transferase</fullName>
    </submittedName>
</protein>
<dbReference type="PANTHER" id="PTHR12215">
    <property type="entry name" value="PHOSPHOPANTETHEINE TRANSFERASE"/>
    <property type="match status" value="1"/>
</dbReference>
<keyword evidence="3 8" id="KW-0808">Transferase</keyword>
<keyword evidence="5" id="KW-0460">Magnesium</keyword>
<dbReference type="NCBIfam" id="TIGR00556">
    <property type="entry name" value="pantethn_trn"/>
    <property type="match status" value="1"/>
</dbReference>
<feature type="domain" description="4'-phosphopantetheinyl transferase N-terminal" evidence="7">
    <location>
        <begin position="21"/>
        <end position="100"/>
    </location>
</feature>
<dbReference type="InterPro" id="IPR008278">
    <property type="entry name" value="4-PPantetheinyl_Trfase_dom"/>
</dbReference>
<evidence type="ECO:0000259" key="7">
    <source>
        <dbReference type="Pfam" id="PF22624"/>
    </source>
</evidence>
<dbReference type="InterPro" id="IPR050559">
    <property type="entry name" value="P-Pant_transferase_sf"/>
</dbReference>
<dbReference type="eggNOG" id="COG2091">
    <property type="taxonomic scope" value="Bacteria"/>
</dbReference>
<dbReference type="InterPro" id="IPR055066">
    <property type="entry name" value="AASDHPPT_N"/>
</dbReference>
<dbReference type="RefSeq" id="WP_014186003.1">
    <property type="nucleotide sequence ID" value="NC_016584.1"/>
</dbReference>
<dbReference type="PANTHER" id="PTHR12215:SF10">
    <property type="entry name" value="L-AMINOADIPATE-SEMIALDEHYDE DEHYDROGENASE-PHOSPHOPANTETHEINYL TRANSFERASE"/>
    <property type="match status" value="1"/>
</dbReference>
<dbReference type="Proteomes" id="UP000006346">
    <property type="component" value="Chromosome"/>
</dbReference>